<dbReference type="OrthoDB" id="20681at10239"/>
<dbReference type="EMBL" id="KT820662">
    <property type="protein sequence ID" value="ALH22925.1"/>
    <property type="molecule type" value="Genomic_DNA"/>
</dbReference>
<evidence type="ECO:0000313" key="1">
    <source>
        <dbReference type="EMBL" id="ALH22925.1"/>
    </source>
</evidence>
<dbReference type="Proteomes" id="UP000203826">
    <property type="component" value="Segment"/>
</dbReference>
<name>A0A0N9QA10_9VIRU</name>
<organism evidence="1 2">
    <name type="scientific">Chrysochromulina ericina virus CeV-01B</name>
    <dbReference type="NCBI Taxonomy" id="3070830"/>
    <lineage>
        <taxon>Viruses</taxon>
        <taxon>Varidnaviria</taxon>
        <taxon>Bamfordvirae</taxon>
        <taxon>Nucleocytoviricota</taxon>
        <taxon>Megaviricetes</taxon>
        <taxon>Imitervirales</taxon>
        <taxon>Mesomimiviridae</taxon>
        <taxon>Tethysvirus</taxon>
        <taxon>Tethysvirus raunefjordenense</taxon>
    </lineage>
</organism>
<dbReference type="KEGG" id="vg:26048886"/>
<gene>
    <name evidence="1" type="ORF">ceV_019</name>
</gene>
<protein>
    <submittedName>
        <fullName evidence="1">Uncharacterized protein</fullName>
    </submittedName>
</protein>
<keyword evidence="2" id="KW-1185">Reference proteome</keyword>
<reference evidence="1 2" key="1">
    <citation type="journal article" date="2015" name="Genome Announc.">
        <title>The 474-Kilobase-Pair Complete Genome Sequence of CeV-01B, a Virus Infecting Haptolina (Chrysochromulina) ericina (Prymnesiophyceae).</title>
        <authorList>
            <person name="Gallot-Lavallee L."/>
            <person name="Pagarete A."/>
            <person name="Legendre M."/>
            <person name="Santini S."/>
            <person name="Sandaa R.A."/>
            <person name="Himmelbauer H."/>
            <person name="Ogata H."/>
            <person name="Bratbak G."/>
            <person name="Claverie J.M."/>
        </authorList>
    </citation>
    <scope>NUCLEOTIDE SEQUENCE [LARGE SCALE GENOMIC DNA]</scope>
    <source>
        <strain evidence="1">CeV-01B</strain>
    </source>
</reference>
<sequence length="262" mass="31250">MNNGDDISNNKKKIKIAILILATSKNRDNWVNIKDSYLFNMTLKSFLSTFDKEHDYIFYVGVDKDDRIFNKREEQEEIIRFNNVFKNVEFVFMTMEAIPKGHVTQMWNRLFSDAYNRSCDYYYQCGDDMEFRTKGWINDCIKVLKSNNDIGLAGPINNNNRILTQAFVSYKHMDIFGWFFPIEIKNWCCDDWYNMVYHPKYLYPLYNHYAVNLGGEPRYDINNDPNFTDNELVTAINVSMLRKDTLELANKYKDLIEQYIKM</sequence>
<accession>A0A0N9QA10</accession>
<evidence type="ECO:0000313" key="2">
    <source>
        <dbReference type="Proteomes" id="UP000203826"/>
    </source>
</evidence>
<proteinExistence type="predicted"/>